<proteinExistence type="predicted"/>
<gene>
    <name evidence="1" type="ORF">RCOM_0901950</name>
</gene>
<dbReference type="Proteomes" id="UP000008311">
    <property type="component" value="Unassembled WGS sequence"/>
</dbReference>
<dbReference type="AlphaFoldDB" id="B9RVB8"/>
<name>B9RVB8_RICCO</name>
<evidence type="ECO:0000313" key="1">
    <source>
        <dbReference type="EMBL" id="EEF44851.1"/>
    </source>
</evidence>
<keyword evidence="2" id="KW-1185">Reference proteome</keyword>
<reference evidence="2" key="1">
    <citation type="journal article" date="2010" name="Nat. Biotechnol.">
        <title>Draft genome sequence of the oilseed species Ricinus communis.</title>
        <authorList>
            <person name="Chan A.P."/>
            <person name="Crabtree J."/>
            <person name="Zhao Q."/>
            <person name="Lorenzi H."/>
            <person name="Orvis J."/>
            <person name="Puiu D."/>
            <person name="Melake-Berhan A."/>
            <person name="Jones K.M."/>
            <person name="Redman J."/>
            <person name="Chen G."/>
            <person name="Cahoon E.B."/>
            <person name="Gedil M."/>
            <person name="Stanke M."/>
            <person name="Haas B.J."/>
            <person name="Wortman J.R."/>
            <person name="Fraser-Liggett C.M."/>
            <person name="Ravel J."/>
            <person name="Rabinowicz P.D."/>
        </authorList>
    </citation>
    <scope>NUCLEOTIDE SEQUENCE [LARGE SCALE GENOMIC DNA]</scope>
    <source>
        <strain evidence="2">cv. Hale</strain>
    </source>
</reference>
<sequence length="55" mass="6273">MIKHHLYFPQVSFGAENSETLPGRFIRNCNKVCSFALDARMPKCPNYSEGFPLLP</sequence>
<dbReference type="EMBL" id="EQ973818">
    <property type="protein sequence ID" value="EEF44851.1"/>
    <property type="molecule type" value="Genomic_DNA"/>
</dbReference>
<protein>
    <submittedName>
        <fullName evidence="1">Uncharacterized protein</fullName>
    </submittedName>
</protein>
<accession>B9RVB8</accession>
<dbReference type="InParanoid" id="B9RVB8"/>
<evidence type="ECO:0000313" key="2">
    <source>
        <dbReference type="Proteomes" id="UP000008311"/>
    </source>
</evidence>
<organism evidence="1 2">
    <name type="scientific">Ricinus communis</name>
    <name type="common">Castor bean</name>
    <dbReference type="NCBI Taxonomy" id="3988"/>
    <lineage>
        <taxon>Eukaryota</taxon>
        <taxon>Viridiplantae</taxon>
        <taxon>Streptophyta</taxon>
        <taxon>Embryophyta</taxon>
        <taxon>Tracheophyta</taxon>
        <taxon>Spermatophyta</taxon>
        <taxon>Magnoliopsida</taxon>
        <taxon>eudicotyledons</taxon>
        <taxon>Gunneridae</taxon>
        <taxon>Pentapetalae</taxon>
        <taxon>rosids</taxon>
        <taxon>fabids</taxon>
        <taxon>Malpighiales</taxon>
        <taxon>Euphorbiaceae</taxon>
        <taxon>Acalyphoideae</taxon>
        <taxon>Acalypheae</taxon>
        <taxon>Ricinus</taxon>
    </lineage>
</organism>